<dbReference type="Pfam" id="PF13671">
    <property type="entry name" value="AAA_33"/>
    <property type="match status" value="1"/>
</dbReference>
<protein>
    <submittedName>
        <fullName evidence="1">Putative adenylyl-sulfate kinase</fullName>
        <ecNumber evidence="1">2.7.1.25</ecNumber>
    </submittedName>
</protein>
<gene>
    <name evidence="1" type="primary">cysC</name>
    <name evidence="1" type="ORF">Lgee_0712</name>
</gene>
<dbReference type="EMBL" id="LNYC01000020">
    <property type="protein sequence ID" value="KTD02383.1"/>
    <property type="molecule type" value="Genomic_DNA"/>
</dbReference>
<dbReference type="Gene3D" id="3.40.50.300">
    <property type="entry name" value="P-loop containing nucleotide triphosphate hydrolases"/>
    <property type="match status" value="1"/>
</dbReference>
<keyword evidence="1" id="KW-0418">Kinase</keyword>
<dbReference type="PATRIC" id="fig|45065.4.peg.757"/>
<evidence type="ECO:0000313" key="1">
    <source>
        <dbReference type="EMBL" id="KTD02383.1"/>
    </source>
</evidence>
<dbReference type="OrthoDB" id="3819922at2"/>
<dbReference type="GO" id="GO:0004020">
    <property type="term" value="F:adenylylsulfate kinase activity"/>
    <property type="evidence" value="ECO:0007669"/>
    <property type="project" value="UniProtKB-EC"/>
</dbReference>
<dbReference type="RefSeq" id="WP_028385864.1">
    <property type="nucleotide sequence ID" value="NZ_CAAAHN010000009.1"/>
</dbReference>
<keyword evidence="1" id="KW-0808">Transferase</keyword>
<dbReference type="Proteomes" id="UP000054785">
    <property type="component" value="Unassembled WGS sequence"/>
</dbReference>
<dbReference type="AlphaFoldDB" id="A0A0W0U3N7"/>
<accession>A0A0W0U3N7</accession>
<dbReference type="EC" id="2.7.1.25" evidence="1"/>
<proteinExistence type="predicted"/>
<evidence type="ECO:0000313" key="2">
    <source>
        <dbReference type="Proteomes" id="UP000054785"/>
    </source>
</evidence>
<dbReference type="InterPro" id="IPR027417">
    <property type="entry name" value="P-loop_NTPase"/>
</dbReference>
<keyword evidence="2" id="KW-1185">Reference proteome</keyword>
<dbReference type="SUPFAM" id="SSF52540">
    <property type="entry name" value="P-loop containing nucleoside triphosphate hydrolases"/>
    <property type="match status" value="1"/>
</dbReference>
<dbReference type="STRING" id="45065.Lgee_0712"/>
<organism evidence="1 2">
    <name type="scientific">Legionella geestiana</name>
    <dbReference type="NCBI Taxonomy" id="45065"/>
    <lineage>
        <taxon>Bacteria</taxon>
        <taxon>Pseudomonadati</taxon>
        <taxon>Pseudomonadota</taxon>
        <taxon>Gammaproteobacteria</taxon>
        <taxon>Legionellales</taxon>
        <taxon>Legionellaceae</taxon>
        <taxon>Legionella</taxon>
    </lineage>
</organism>
<dbReference type="PANTHER" id="PTHR37807:SF3">
    <property type="entry name" value="OS07G0160300 PROTEIN"/>
    <property type="match status" value="1"/>
</dbReference>
<dbReference type="PANTHER" id="PTHR37807">
    <property type="entry name" value="OS07G0160300 PROTEIN"/>
    <property type="match status" value="1"/>
</dbReference>
<reference evidence="1 2" key="1">
    <citation type="submission" date="2015-11" db="EMBL/GenBank/DDBJ databases">
        <title>Genomic analysis of 38 Legionella species identifies large and diverse effector repertoires.</title>
        <authorList>
            <person name="Burstein D."/>
            <person name="Amaro F."/>
            <person name="Zusman T."/>
            <person name="Lifshitz Z."/>
            <person name="Cohen O."/>
            <person name="Gilbert J.A."/>
            <person name="Pupko T."/>
            <person name="Shuman H.A."/>
            <person name="Segal G."/>
        </authorList>
    </citation>
    <scope>NUCLEOTIDE SEQUENCE [LARGE SCALE GENOMIC DNA]</scope>
    <source>
        <strain evidence="1 2">ATCC 49504</strain>
    </source>
</reference>
<name>A0A0W0U3N7_9GAMM</name>
<sequence>MLLIFGGLPGTGKSTLAKEIAHRLQAVYLRVDTAEQALKQSPHFSDSVGPEGYLVCYAIAADNLALGLHVVADSVNPLAITRESWQKVALSANTPFVEIELICSDTRTHQHRVETRKADIPGHQLPAWKEVINRDYQQWSAPSLKLDTSRHSVEECIEMIMNLIH</sequence>
<comment type="caution">
    <text evidence="1">The sequence shown here is derived from an EMBL/GenBank/DDBJ whole genome shotgun (WGS) entry which is preliminary data.</text>
</comment>